<sequence>MACGNGSLKDIFVTKNPTELDWNNIYNTMLCILQEILKYVSALAVLFILYGAFQYMTSAGNEEKAKAAKNTLKWAIIGTVIVVLSFYIIALVLNTIEMKTDVLKEVKK</sequence>
<proteinExistence type="predicted"/>
<gene>
    <name evidence="2" type="ORF">CEN91_366</name>
</gene>
<dbReference type="AlphaFoldDB" id="A0A554LIT9"/>
<keyword evidence="1" id="KW-0472">Membrane</keyword>
<keyword evidence="1" id="KW-0812">Transmembrane</keyword>
<organism evidence="2 3">
    <name type="scientific">Candidatus Berkelbacteria bacterium Licking1014_85</name>
    <dbReference type="NCBI Taxonomy" id="2017148"/>
    <lineage>
        <taxon>Bacteria</taxon>
        <taxon>Candidatus Berkelbacteria</taxon>
    </lineage>
</organism>
<protein>
    <submittedName>
        <fullName evidence="2">Uncharacterized protein</fullName>
    </submittedName>
</protein>
<evidence type="ECO:0000313" key="2">
    <source>
        <dbReference type="EMBL" id="TSC92796.1"/>
    </source>
</evidence>
<dbReference type="Pfam" id="PF18895">
    <property type="entry name" value="T4SS_pilin"/>
    <property type="match status" value="1"/>
</dbReference>
<dbReference type="InterPro" id="IPR043993">
    <property type="entry name" value="T4SS_pilin"/>
</dbReference>
<feature type="transmembrane region" description="Helical" evidence="1">
    <location>
        <begin position="74"/>
        <end position="96"/>
    </location>
</feature>
<dbReference type="NCBIfam" id="NF045849">
    <property type="entry name" value="ICE_MMCAP2_0565"/>
    <property type="match status" value="1"/>
</dbReference>
<evidence type="ECO:0000256" key="1">
    <source>
        <dbReference type="SAM" id="Phobius"/>
    </source>
</evidence>
<comment type="caution">
    <text evidence="2">The sequence shown here is derived from an EMBL/GenBank/DDBJ whole genome shotgun (WGS) entry which is preliminary data.</text>
</comment>
<accession>A0A554LIT9</accession>
<reference evidence="2 3" key="1">
    <citation type="submission" date="2017-07" db="EMBL/GenBank/DDBJ databases">
        <title>Mechanisms for carbon and nitrogen cycling indicate functional differentiation within the Candidate Phyla Radiation.</title>
        <authorList>
            <person name="Danczak R.E."/>
            <person name="Johnston M.D."/>
            <person name="Kenah C."/>
            <person name="Slattery M."/>
            <person name="Wrighton K.C."/>
            <person name="Wilkins M.J."/>
        </authorList>
    </citation>
    <scope>NUCLEOTIDE SEQUENCE [LARGE SCALE GENOMIC DNA]</scope>
    <source>
        <strain evidence="2">Licking1014_85</strain>
    </source>
</reference>
<evidence type="ECO:0000313" key="3">
    <source>
        <dbReference type="Proteomes" id="UP000315589"/>
    </source>
</evidence>
<dbReference type="EMBL" id="VMGI01000045">
    <property type="protein sequence ID" value="TSC92796.1"/>
    <property type="molecule type" value="Genomic_DNA"/>
</dbReference>
<name>A0A554LIT9_9BACT</name>
<keyword evidence="1" id="KW-1133">Transmembrane helix</keyword>
<feature type="transmembrane region" description="Helical" evidence="1">
    <location>
        <begin position="36"/>
        <end position="53"/>
    </location>
</feature>
<dbReference type="Proteomes" id="UP000315589">
    <property type="component" value="Unassembled WGS sequence"/>
</dbReference>